<keyword evidence="13" id="KW-1185">Reference proteome</keyword>
<feature type="transmembrane region" description="Helical" evidence="9">
    <location>
        <begin position="144"/>
        <end position="163"/>
    </location>
</feature>
<dbReference type="InterPro" id="IPR003593">
    <property type="entry name" value="AAA+_ATPase"/>
</dbReference>
<feature type="transmembrane region" description="Helical" evidence="9">
    <location>
        <begin position="80"/>
        <end position="101"/>
    </location>
</feature>
<feature type="domain" description="ABC transmembrane type-1" evidence="11">
    <location>
        <begin position="265"/>
        <end position="498"/>
    </location>
</feature>
<evidence type="ECO:0000256" key="9">
    <source>
        <dbReference type="SAM" id="Phobius"/>
    </source>
</evidence>
<gene>
    <name evidence="12" type="ORF">C7999DRAFT_41152</name>
</gene>
<keyword evidence="6 9" id="KW-1133">Transmembrane helix</keyword>
<feature type="transmembrane region" description="Helical" evidence="9">
    <location>
        <begin position="392"/>
        <end position="417"/>
    </location>
</feature>
<evidence type="ECO:0000256" key="6">
    <source>
        <dbReference type="ARBA" id="ARBA00022989"/>
    </source>
</evidence>
<dbReference type="InterPro" id="IPR044726">
    <property type="entry name" value="ABCC_6TM_D2"/>
</dbReference>
<evidence type="ECO:0000256" key="1">
    <source>
        <dbReference type="ARBA" id="ARBA00004141"/>
    </source>
</evidence>
<keyword evidence="2" id="KW-0813">Transport</keyword>
<feature type="transmembrane region" description="Helical" evidence="9">
    <location>
        <begin position="54"/>
        <end position="74"/>
    </location>
</feature>
<organism evidence="12 13">
    <name type="scientific">Corynascus novoguineensis</name>
    <dbReference type="NCBI Taxonomy" id="1126955"/>
    <lineage>
        <taxon>Eukaryota</taxon>
        <taxon>Fungi</taxon>
        <taxon>Dikarya</taxon>
        <taxon>Ascomycota</taxon>
        <taxon>Pezizomycotina</taxon>
        <taxon>Sordariomycetes</taxon>
        <taxon>Sordariomycetidae</taxon>
        <taxon>Sordariales</taxon>
        <taxon>Chaetomiaceae</taxon>
        <taxon>Corynascus</taxon>
    </lineage>
</organism>
<feature type="domain" description="ABC transporter" evidence="10">
    <location>
        <begin position="543"/>
        <end position="773"/>
    </location>
</feature>
<reference evidence="12" key="1">
    <citation type="journal article" date="2023" name="Mol. Phylogenet. Evol.">
        <title>Genome-scale phylogeny and comparative genomics of the fungal order Sordariales.</title>
        <authorList>
            <person name="Hensen N."/>
            <person name="Bonometti L."/>
            <person name="Westerberg I."/>
            <person name="Brannstrom I.O."/>
            <person name="Guillou S."/>
            <person name="Cros-Aarteil S."/>
            <person name="Calhoun S."/>
            <person name="Haridas S."/>
            <person name="Kuo A."/>
            <person name="Mondo S."/>
            <person name="Pangilinan J."/>
            <person name="Riley R."/>
            <person name="LaButti K."/>
            <person name="Andreopoulos B."/>
            <person name="Lipzen A."/>
            <person name="Chen C."/>
            <person name="Yan M."/>
            <person name="Daum C."/>
            <person name="Ng V."/>
            <person name="Clum A."/>
            <person name="Steindorff A."/>
            <person name="Ohm R.A."/>
            <person name="Martin F."/>
            <person name="Silar P."/>
            <person name="Natvig D.O."/>
            <person name="Lalanne C."/>
            <person name="Gautier V."/>
            <person name="Ament-Velasquez S.L."/>
            <person name="Kruys A."/>
            <person name="Hutchinson M.I."/>
            <person name="Powell A.J."/>
            <person name="Barry K."/>
            <person name="Miller A.N."/>
            <person name="Grigoriev I.V."/>
            <person name="Debuchy R."/>
            <person name="Gladieux P."/>
            <person name="Hiltunen Thoren M."/>
            <person name="Johannesson H."/>
        </authorList>
    </citation>
    <scope>NUCLEOTIDE SEQUENCE</scope>
    <source>
        <strain evidence="12">CBS 359.72</strain>
    </source>
</reference>
<dbReference type="InterPro" id="IPR027417">
    <property type="entry name" value="P-loop_NTPase"/>
</dbReference>
<dbReference type="PANTHER" id="PTHR24223:SF345">
    <property type="entry name" value="ABC MULTIDRUG TRANSPORTER (EUROFUNG)"/>
    <property type="match status" value="1"/>
</dbReference>
<feature type="transmembrane region" description="Helical" evidence="9">
    <location>
        <begin position="855"/>
        <end position="878"/>
    </location>
</feature>
<name>A0AAN7HNM2_9PEZI</name>
<dbReference type="PROSITE" id="PS50929">
    <property type="entry name" value="ABC_TM1F"/>
    <property type="match status" value="2"/>
</dbReference>
<dbReference type="SUPFAM" id="SSF52540">
    <property type="entry name" value="P-loop containing nucleoside triphosphate hydrolases"/>
    <property type="match status" value="2"/>
</dbReference>
<feature type="transmembrane region" description="Helical" evidence="9">
    <location>
        <begin position="297"/>
        <end position="320"/>
    </location>
</feature>
<dbReference type="GO" id="GO:0005524">
    <property type="term" value="F:ATP binding"/>
    <property type="evidence" value="ECO:0007669"/>
    <property type="project" value="UniProtKB-KW"/>
</dbReference>
<evidence type="ECO:0000256" key="5">
    <source>
        <dbReference type="ARBA" id="ARBA00022840"/>
    </source>
</evidence>
<feature type="transmembrane region" description="Helical" evidence="9">
    <location>
        <begin position="257"/>
        <end position="277"/>
    </location>
</feature>
<evidence type="ECO:0000256" key="8">
    <source>
        <dbReference type="ARBA" id="ARBA00059074"/>
    </source>
</evidence>
<dbReference type="GO" id="GO:0016020">
    <property type="term" value="C:membrane"/>
    <property type="evidence" value="ECO:0007669"/>
    <property type="project" value="UniProtKB-SubCell"/>
</dbReference>
<dbReference type="PANTHER" id="PTHR24223">
    <property type="entry name" value="ATP-BINDING CASSETTE SUB-FAMILY C"/>
    <property type="match status" value="1"/>
</dbReference>
<dbReference type="InterPro" id="IPR017871">
    <property type="entry name" value="ABC_transporter-like_CS"/>
</dbReference>
<evidence type="ECO:0000259" key="10">
    <source>
        <dbReference type="PROSITE" id="PS50893"/>
    </source>
</evidence>
<feature type="transmembrane region" description="Helical" evidence="9">
    <location>
        <begin position="12"/>
        <end position="34"/>
    </location>
</feature>
<dbReference type="GO" id="GO:0140359">
    <property type="term" value="F:ABC-type transporter activity"/>
    <property type="evidence" value="ECO:0007669"/>
    <property type="project" value="InterPro"/>
</dbReference>
<accession>A0AAN7HNM2</accession>
<evidence type="ECO:0000256" key="4">
    <source>
        <dbReference type="ARBA" id="ARBA00022741"/>
    </source>
</evidence>
<feature type="transmembrane region" description="Helical" evidence="9">
    <location>
        <begin position="1042"/>
        <end position="1063"/>
    </location>
</feature>
<dbReference type="CDD" id="cd18580">
    <property type="entry name" value="ABC_6TM_ABCC_D2"/>
    <property type="match status" value="1"/>
</dbReference>
<evidence type="ECO:0000256" key="3">
    <source>
        <dbReference type="ARBA" id="ARBA00022692"/>
    </source>
</evidence>
<dbReference type="InterPro" id="IPR050173">
    <property type="entry name" value="ABC_transporter_C-like"/>
</dbReference>
<reference evidence="12" key="2">
    <citation type="submission" date="2023-05" db="EMBL/GenBank/DDBJ databases">
        <authorList>
            <consortium name="Lawrence Berkeley National Laboratory"/>
            <person name="Steindorff A."/>
            <person name="Hensen N."/>
            <person name="Bonometti L."/>
            <person name="Westerberg I."/>
            <person name="Brannstrom I.O."/>
            <person name="Guillou S."/>
            <person name="Cros-Aarteil S."/>
            <person name="Calhoun S."/>
            <person name="Haridas S."/>
            <person name="Kuo A."/>
            <person name="Mondo S."/>
            <person name="Pangilinan J."/>
            <person name="Riley R."/>
            <person name="Labutti K."/>
            <person name="Andreopoulos B."/>
            <person name="Lipzen A."/>
            <person name="Chen C."/>
            <person name="Yanf M."/>
            <person name="Daum C."/>
            <person name="Ng V."/>
            <person name="Clum A."/>
            <person name="Ohm R."/>
            <person name="Martin F."/>
            <person name="Silar P."/>
            <person name="Natvig D."/>
            <person name="Lalanne C."/>
            <person name="Gautier V."/>
            <person name="Ament-Velasquez S.L."/>
            <person name="Kruys A."/>
            <person name="Hutchinson M.I."/>
            <person name="Powell A.J."/>
            <person name="Barry K."/>
            <person name="Miller A.N."/>
            <person name="Grigoriev I.V."/>
            <person name="Debuchy R."/>
            <person name="Gladieux P."/>
            <person name="Thoren M.H."/>
            <person name="Johannesson H."/>
        </authorList>
    </citation>
    <scope>NUCLEOTIDE SEQUENCE</scope>
    <source>
        <strain evidence="12">CBS 359.72</strain>
    </source>
</reference>
<comment type="function">
    <text evidence="8">ABC-type transporter; part of the gene cluster that mediates the biosynthesis of the phomopsins, a group of hexapeptide mycotoxins which infects lupins and causes lupinosis disease in livestock.</text>
</comment>
<dbReference type="EMBL" id="MU857652">
    <property type="protein sequence ID" value="KAK4247490.1"/>
    <property type="molecule type" value="Genomic_DNA"/>
</dbReference>
<feature type="transmembrane region" description="Helical" evidence="9">
    <location>
        <begin position="113"/>
        <end position="132"/>
    </location>
</feature>
<dbReference type="FunFam" id="1.20.1560.10:FF:000055">
    <property type="entry name" value="ABC multidrug transporter (Eurofung)"/>
    <property type="match status" value="1"/>
</dbReference>
<dbReference type="Gene3D" id="3.40.50.300">
    <property type="entry name" value="P-loop containing nucleotide triphosphate hydrolases"/>
    <property type="match status" value="2"/>
</dbReference>
<dbReference type="InterPro" id="IPR003439">
    <property type="entry name" value="ABC_transporter-like_ATP-bd"/>
</dbReference>
<dbReference type="GO" id="GO:0016887">
    <property type="term" value="F:ATP hydrolysis activity"/>
    <property type="evidence" value="ECO:0007669"/>
    <property type="project" value="InterPro"/>
</dbReference>
<comment type="caution">
    <text evidence="12">The sequence shown here is derived from an EMBL/GenBank/DDBJ whole genome shotgun (WGS) entry which is preliminary data.</text>
</comment>
<protein>
    <submittedName>
        <fullName evidence="12">P-loop containing nucleoside triphosphate hydrolase protein</fullName>
    </submittedName>
</protein>
<dbReference type="SUPFAM" id="SSF90123">
    <property type="entry name" value="ABC transporter transmembrane region"/>
    <property type="match status" value="2"/>
</dbReference>
<dbReference type="PROSITE" id="PS00211">
    <property type="entry name" value="ABC_TRANSPORTER_1"/>
    <property type="match status" value="2"/>
</dbReference>
<evidence type="ECO:0000256" key="7">
    <source>
        <dbReference type="ARBA" id="ARBA00023136"/>
    </source>
</evidence>
<keyword evidence="4" id="KW-0547">Nucleotide-binding</keyword>
<dbReference type="InterPro" id="IPR011527">
    <property type="entry name" value="ABC1_TM_dom"/>
</dbReference>
<feature type="transmembrane region" description="Helical" evidence="9">
    <location>
        <begin position="470"/>
        <end position="490"/>
    </location>
</feature>
<dbReference type="Pfam" id="PF00005">
    <property type="entry name" value="ABC_tran"/>
    <property type="match status" value="2"/>
</dbReference>
<feature type="transmembrane region" description="Helical" evidence="9">
    <location>
        <begin position="957"/>
        <end position="978"/>
    </location>
</feature>
<evidence type="ECO:0000256" key="2">
    <source>
        <dbReference type="ARBA" id="ARBA00022448"/>
    </source>
</evidence>
<dbReference type="PROSITE" id="PS50893">
    <property type="entry name" value="ABC_TRANSPORTER_2"/>
    <property type="match status" value="2"/>
</dbReference>
<keyword evidence="12" id="KW-0378">Hydrolase</keyword>
<evidence type="ECO:0000259" key="11">
    <source>
        <dbReference type="PROSITE" id="PS50929"/>
    </source>
</evidence>
<dbReference type="SMART" id="SM00382">
    <property type="entry name" value="AAA"/>
    <property type="match status" value="2"/>
</dbReference>
<evidence type="ECO:0000313" key="12">
    <source>
        <dbReference type="EMBL" id="KAK4247490.1"/>
    </source>
</evidence>
<sequence>MPFPTGEENLLYVQFEQLLFSIVPSALFIAISFWRTLHQVRKPTVVDAPVLQRIKLVATSTYVGLELSLLVLVARGSLHATNIFVASSALKLVAALSMTALSVLDHIKSPRPSVLLSIYLSLTLLLDAAQARTLFLSSDGKPELVYSGIFSATVAVKAGILLLEALHKSKWVRWDAKKHSPEETSGIFSLGVFFWLNRMFLTGYKKILTLEDLYPLDSSFDAKSLHEKFSAHMDYSRLKGDRFGLAKVLVRTIKVPLLLPVAPRLALIGFKFCQPLFLERLLEYLSQPELLDANIGYGLIGASILTYGGIAISSSLSWYFHHRARTMVRTILVTETFIQATKARFGVRDDSAALTLMSTDVERIKAGFHSLHEVWAGLIQASFATWMLYNRLGLAFLAPLGTVTVCFLGVGIPIHFIGDSQRAWMAGVQKRVGLTATVIGNMKNLKISGLTATISEFVQNLRVEELAAGAHFRAVSIIAAVFGFSALLFSPPLTFAVAQRELNASSTFQAVPQLVSALACLGRIQTFLECETRHDFRRVLSEVKEAENTQGTELSSEHPIILENGHFGWEKEKVVLQYEIGSGKSTFCKALLGETPVSKGNVALSTRFSRIGFCDQTPFLFNGSIRDNIVGFSPFDSGRYAEVLDVTSLRYDLTTLPDGDQTKVGSGGVSLSGGQKQRVSLVQALYVQSDLLVLDDIFSGLDADTEEQVFWDVFGPGGLLRRRRSTVVLCTHSIKHLAAIDHIIALEDSTIVEQGSFSQLMAKDQGECIIRGGTGVSQLLPSVIEGTTALTLRTCESRQVGDRTAYEEYVKSMGWHLAACSLLFASFWGFLTNFSTVWLTYWTDDFSSQYPAKSYGYYVGIYAMLQVSAMISLLLLGITLDITSVKRAGARLHQDALRTLLRAPLSFFSKTDTGVVTNLFSQDLNLIDIELPDATLNTLFCVFQAIGQAAVMLTASLYLAISYPILGILLYVVQRFYLRTSRQLKLLDLETKSPLYTHFLDTHKGITTLRAFGFLSDDIRKNARLIDSSQRPAYLLMMIQEWLNLVLDMVVMVIAALLTTLAVRLHSSSGFTGASLYTLVSFSENLSGIVIFYTRLETSLGAITRLNTFNKTVKPEDNEDEDIDPPEEWPRSGEIEINGISATYHNRTDNSHPNPTTLALRNINLTISSGEKIAICGRTGSGKSSLIALLLKLLDPVLFTNTTPTTIEDSGILIDHTPLRRIRQQTLRERMIAVPQEAVFLPDGCSFRANLDPPSGIEKDDVSGDSGGAGRGKCTAAEYQAALEAVGLWELVLERGGLEAGLAVDMLSAGQRQLLSLARAVLRRRVRGEEGGGEEGEGEGGVLLLDEVSSSLDRETERAMQEVIRAEFRNYTVLAVSHRLDMIMDFDRVVVMDRGKIVEVGTPAVLAAQDGIRFGNLVRASSG</sequence>
<feature type="domain" description="ABC transporter" evidence="10">
    <location>
        <begin position="1135"/>
        <end position="1419"/>
    </location>
</feature>
<proteinExistence type="predicted"/>
<comment type="subcellular location">
    <subcellularLocation>
        <location evidence="1">Membrane</location>
        <topology evidence="1">Multi-pass membrane protein</topology>
    </subcellularLocation>
</comment>
<dbReference type="FunFam" id="1.20.1560.10:FF:000066">
    <property type="entry name" value="ABC multidrug transporter (Eurofung)"/>
    <property type="match status" value="1"/>
</dbReference>
<keyword evidence="5" id="KW-0067">ATP-binding</keyword>
<evidence type="ECO:0000313" key="13">
    <source>
        <dbReference type="Proteomes" id="UP001303647"/>
    </source>
</evidence>
<dbReference type="Gene3D" id="1.20.1560.10">
    <property type="entry name" value="ABC transporter type 1, transmembrane domain"/>
    <property type="match status" value="2"/>
</dbReference>
<feature type="transmembrane region" description="Helical" evidence="9">
    <location>
        <begin position="813"/>
        <end position="835"/>
    </location>
</feature>
<keyword evidence="3 9" id="KW-0812">Transmembrane</keyword>
<keyword evidence="7 9" id="KW-0472">Membrane</keyword>
<feature type="domain" description="ABC transmembrane type-1" evidence="11">
    <location>
        <begin position="821"/>
        <end position="1098"/>
    </location>
</feature>
<dbReference type="Proteomes" id="UP001303647">
    <property type="component" value="Unassembled WGS sequence"/>
</dbReference>
<dbReference type="Pfam" id="PF00664">
    <property type="entry name" value="ABC_membrane"/>
    <property type="match status" value="1"/>
</dbReference>
<dbReference type="InterPro" id="IPR036640">
    <property type="entry name" value="ABC1_TM_sf"/>
</dbReference>